<feature type="non-terminal residue" evidence="2">
    <location>
        <position position="210"/>
    </location>
</feature>
<dbReference type="EMBL" id="KI660200">
    <property type="protein sequence ID" value="ETN76982.1"/>
    <property type="molecule type" value="Genomic_DNA"/>
</dbReference>
<evidence type="ECO:0000313" key="2">
    <source>
        <dbReference type="EMBL" id="ETN76982.1"/>
    </source>
</evidence>
<keyword evidence="1" id="KW-0175">Coiled coil</keyword>
<proteinExistence type="predicted"/>
<feature type="coiled-coil region" evidence="1">
    <location>
        <begin position="1"/>
        <end position="208"/>
    </location>
</feature>
<sequence>MNESLREYERKLDQMDMEKEELHKEIKKLRELYDREKTLREAKEIECEENAALVAELEGRIARLTEDADSWKTKLENAILEAETEKSRAKKQIDTVAELQRTISELNDRIAKHDSILLEEKNLRRKLEREQERAVDDHAHAQGALAKLQQKYDVLKEECRRKDHQISKLEKKLVDKEVVMAECMRELKEQHKTRVTELEEKLAEIKKKNL</sequence>
<organism evidence="2 3">
    <name type="scientific">Necator americanus</name>
    <name type="common">Human hookworm</name>
    <dbReference type="NCBI Taxonomy" id="51031"/>
    <lineage>
        <taxon>Eukaryota</taxon>
        <taxon>Metazoa</taxon>
        <taxon>Ecdysozoa</taxon>
        <taxon>Nematoda</taxon>
        <taxon>Chromadorea</taxon>
        <taxon>Rhabditida</taxon>
        <taxon>Rhabditina</taxon>
        <taxon>Rhabditomorpha</taxon>
        <taxon>Strongyloidea</taxon>
        <taxon>Ancylostomatidae</taxon>
        <taxon>Bunostominae</taxon>
        <taxon>Necator</taxon>
    </lineage>
</organism>
<dbReference type="OrthoDB" id="5875174at2759"/>
<keyword evidence="3" id="KW-1185">Reference proteome</keyword>
<accession>W2T7K9</accession>
<reference evidence="3" key="1">
    <citation type="journal article" date="2014" name="Nat. Genet.">
        <title>Genome of the human hookworm Necator americanus.</title>
        <authorList>
            <person name="Tang Y.T."/>
            <person name="Gao X."/>
            <person name="Rosa B.A."/>
            <person name="Abubucker S."/>
            <person name="Hallsworth-Pepin K."/>
            <person name="Martin J."/>
            <person name="Tyagi R."/>
            <person name="Heizer E."/>
            <person name="Zhang X."/>
            <person name="Bhonagiri-Palsikar V."/>
            <person name="Minx P."/>
            <person name="Warren W.C."/>
            <person name="Wang Q."/>
            <person name="Zhan B."/>
            <person name="Hotez P.J."/>
            <person name="Sternberg P.W."/>
            <person name="Dougall A."/>
            <person name="Gaze S.T."/>
            <person name="Mulvenna J."/>
            <person name="Sotillo J."/>
            <person name="Ranganathan S."/>
            <person name="Rabelo E.M."/>
            <person name="Wilson R.K."/>
            <person name="Felgner P.L."/>
            <person name="Bethony J."/>
            <person name="Hawdon J.M."/>
            <person name="Gasser R.B."/>
            <person name="Loukas A."/>
            <person name="Mitreva M."/>
        </authorList>
    </citation>
    <scope>NUCLEOTIDE SEQUENCE [LARGE SCALE GENOMIC DNA]</scope>
</reference>
<evidence type="ECO:0000313" key="3">
    <source>
        <dbReference type="Proteomes" id="UP000053676"/>
    </source>
</evidence>
<dbReference type="Proteomes" id="UP000053676">
    <property type="component" value="Unassembled WGS sequence"/>
</dbReference>
<protein>
    <submittedName>
        <fullName evidence="2">Uncharacterized protein</fullName>
    </submittedName>
</protein>
<dbReference type="AlphaFoldDB" id="W2T7K9"/>
<evidence type="ECO:0000256" key="1">
    <source>
        <dbReference type="SAM" id="Coils"/>
    </source>
</evidence>
<dbReference type="STRING" id="51031.W2T7K9"/>
<gene>
    <name evidence="2" type="ORF">NECAME_00508</name>
</gene>
<dbReference type="KEGG" id="nai:NECAME_00508"/>
<name>W2T7K9_NECAM</name>